<feature type="region of interest" description="Disordered" evidence="1">
    <location>
        <begin position="63"/>
        <end position="184"/>
    </location>
</feature>
<feature type="compositionally biased region" description="Gly residues" evidence="1">
    <location>
        <begin position="546"/>
        <end position="571"/>
    </location>
</feature>
<feature type="region of interest" description="Disordered" evidence="1">
    <location>
        <begin position="541"/>
        <end position="581"/>
    </location>
</feature>
<feature type="non-terminal residue" evidence="2">
    <location>
        <position position="706"/>
    </location>
</feature>
<protein>
    <submittedName>
        <fullName evidence="2">Uncharacterized protein</fullName>
    </submittedName>
</protein>
<reference evidence="2 3" key="1">
    <citation type="submission" date="2021-10" db="EMBL/GenBank/DDBJ databases">
        <title>Streptomyces sp. strain SMC 277, a novel streptomycete isolated from soil.</title>
        <authorList>
            <person name="Chanama M."/>
        </authorList>
    </citation>
    <scope>NUCLEOTIDE SEQUENCE [LARGE SCALE GENOMIC DNA]</scope>
    <source>
        <strain evidence="2 3">SMC 277</strain>
    </source>
</reference>
<dbReference type="Proteomes" id="UP001199054">
    <property type="component" value="Unassembled WGS sequence"/>
</dbReference>
<evidence type="ECO:0000313" key="3">
    <source>
        <dbReference type="Proteomes" id="UP001199054"/>
    </source>
</evidence>
<comment type="caution">
    <text evidence="2">The sequence shown here is derived from an EMBL/GenBank/DDBJ whole genome shotgun (WGS) entry which is preliminary data.</text>
</comment>
<feature type="compositionally biased region" description="Basic and acidic residues" evidence="1">
    <location>
        <begin position="90"/>
        <end position="100"/>
    </location>
</feature>
<feature type="compositionally biased region" description="Acidic residues" evidence="1">
    <location>
        <begin position="101"/>
        <end position="111"/>
    </location>
</feature>
<feature type="region of interest" description="Disordered" evidence="1">
    <location>
        <begin position="683"/>
        <end position="706"/>
    </location>
</feature>
<dbReference type="RefSeq" id="WP_308108307.1">
    <property type="nucleotide sequence ID" value="NZ_JAJAUY010000036.1"/>
</dbReference>
<dbReference type="EMBL" id="JAJAUY010000036">
    <property type="protein sequence ID" value="MCB5180177.1"/>
    <property type="molecule type" value="Genomic_DNA"/>
</dbReference>
<feature type="compositionally biased region" description="Basic and acidic residues" evidence="1">
    <location>
        <begin position="113"/>
        <end position="122"/>
    </location>
</feature>
<evidence type="ECO:0000313" key="2">
    <source>
        <dbReference type="EMBL" id="MCB5180177.1"/>
    </source>
</evidence>
<name>A0ABS8B6E3_9ACTN</name>
<evidence type="ECO:0000256" key="1">
    <source>
        <dbReference type="SAM" id="MobiDB-lite"/>
    </source>
</evidence>
<feature type="compositionally biased region" description="Low complexity" evidence="1">
    <location>
        <begin position="71"/>
        <end position="89"/>
    </location>
</feature>
<sequence length="706" mass="72045">MATDPAQPARVPRVTRPPRVSRATRLTRLTRLASVLRDAGLDPSAEELADALWLAAQVRAAAAARLEREAAASGAAAGTASGPASGSASAEERDGGPGEERDGDGDADPAEADPGHPGRGDPDGAGADPDADGTAEGEAGGLPGFGGGRRGARTAGGVGAGGGAGGYGAGDDPVGDEDDDPLSLFVLGRPGTYADPEPELPSGTGVPVRVPAASALPRILDIQRALRALQRHRPPTAPARMVLDEEATVEASARALGLAIPVLRPETRREATMRLVMDASPSMAVWQDMLDELRSVCERLGAFRDVQVHYLHRLPDGAPAVGNSPCPDSASRSGEQLRDPTGRALTMVVSDCAGPLWREGEAQRLLHRWAECAPCVVVQPLPQRLWGRSWLPTERGTLTRVGGAGGRLRFRPDRPPRAGRPTGGLTVPVLPPSAAALGAWARLVAGLGSGAVPAEVGRVLAGHPAAPVPPPRMARPPRELVRRFRASASPRAVQLAVYLSATPLTLPVMRLVQRTMLPDSEPSDLAEVLLSGLLRRAGGPAARTGAGAGAGTATGTSGGARAGTGAGGAGAAAGAVPGSGAAAGTGPGEWYEFVPGVQDVLLGPLGRDEAALVLKHCSEYVLQHFGRGVRNFPALAVSQLTGAPLPVSTQVEEDPAGERGRPPAARLPQAFARVSAKVVRRYLPAPPPAAGDGPATADETPPAAPS</sequence>
<dbReference type="InterPro" id="IPR047738">
    <property type="entry name" value="SAV_2336-like_N"/>
</dbReference>
<feature type="compositionally biased region" description="Low complexity" evidence="1">
    <location>
        <begin position="690"/>
        <end position="706"/>
    </location>
</feature>
<feature type="region of interest" description="Disordered" evidence="1">
    <location>
        <begin position="1"/>
        <end position="25"/>
    </location>
</feature>
<accession>A0ABS8B6E3</accession>
<organism evidence="2 3">
    <name type="scientific">Streptomyces antimicrobicus</name>
    <dbReference type="NCBI Taxonomy" id="2883108"/>
    <lineage>
        <taxon>Bacteria</taxon>
        <taxon>Bacillati</taxon>
        <taxon>Actinomycetota</taxon>
        <taxon>Actinomycetes</taxon>
        <taxon>Kitasatosporales</taxon>
        <taxon>Streptomycetaceae</taxon>
        <taxon>Streptomyces</taxon>
    </lineage>
</organism>
<gene>
    <name evidence="2" type="ORF">LG632_12400</name>
</gene>
<dbReference type="NCBIfam" id="NF041121">
    <property type="entry name" value="SAV_2336_NTERM"/>
    <property type="match status" value="1"/>
</dbReference>
<keyword evidence="3" id="KW-1185">Reference proteome</keyword>
<feature type="compositionally biased region" description="Gly residues" evidence="1">
    <location>
        <begin position="138"/>
        <end position="169"/>
    </location>
</feature>
<proteinExistence type="predicted"/>